<feature type="domain" description="SRCR" evidence="8">
    <location>
        <begin position="245"/>
        <end position="354"/>
    </location>
</feature>
<evidence type="ECO:0000259" key="8">
    <source>
        <dbReference type="PROSITE" id="PS50287"/>
    </source>
</evidence>
<evidence type="ECO:0000256" key="4">
    <source>
        <dbReference type="ARBA" id="ARBA00022737"/>
    </source>
</evidence>
<dbReference type="Gene3D" id="3.10.250.10">
    <property type="entry name" value="SRCR-like domain"/>
    <property type="match status" value="3"/>
</dbReference>
<evidence type="ECO:0000313" key="10">
    <source>
        <dbReference type="Proteomes" id="UP001174136"/>
    </source>
</evidence>
<dbReference type="PRINTS" id="PR00258">
    <property type="entry name" value="SPERACTRCPTR"/>
</dbReference>
<sequence length="463" mass="50861">MGSELMSVGGAVLGFVWGADTLWTVVSFLPLGFIQLICPTSEEVVVNAGSLVLQSVNCRAVLLLSSSFPFQGLLPYGLLVTEWSVVDHKSRGILDYVKCSGDEASLWHCMAQYKAQPFECTNIVSVSCGASVSVRLADGPGKCAGRLEIKLKGQWNRVERTKWTDSDSNVVCNELKCGNARTDETLDKLCQGSLPFLEMTVKCEGSQKMSSCTMKQWKPRPNELRTTTTIVCEVCPPVTSADHLEVFLKGSRWCEGQVEVQHHSNPYWLSGAAATWNTTAANIVCRQMHCGNAESHTYNLSLSTGGNVWGKEYKCSSKEESLFDCPSSNNTDNSTIAFVKCADNIELRLKDRCWGTVEVCVNHTCGGVCRDSWSDNNAKEVCRSQPGCGDYVPLDKHKLPEELLTKDRLSVTLKSLHFKPSGKSLLMYSQGSEYCKDGPAAVVCSDSDQSNSTRTALNQRRHL</sequence>
<dbReference type="PANTHER" id="PTHR19331:SF22">
    <property type="entry name" value="DELETED IN MALIGNANT BRAIN TUMORS 1 PROTEIN"/>
    <property type="match status" value="1"/>
</dbReference>
<feature type="domain" description="SRCR" evidence="8">
    <location>
        <begin position="134"/>
        <end position="233"/>
    </location>
</feature>
<keyword evidence="5 7" id="KW-1015">Disulfide bond</keyword>
<keyword evidence="6" id="KW-0325">Glycoprotein</keyword>
<dbReference type="PROSITE" id="PS50287">
    <property type="entry name" value="SRCR_2"/>
    <property type="match status" value="3"/>
</dbReference>
<evidence type="ECO:0000256" key="3">
    <source>
        <dbReference type="ARBA" id="ARBA00022729"/>
    </source>
</evidence>
<feature type="disulfide bond" evidence="7">
    <location>
        <begin position="315"/>
        <end position="325"/>
    </location>
</feature>
<evidence type="ECO:0000256" key="5">
    <source>
        <dbReference type="ARBA" id="ARBA00023157"/>
    </source>
</evidence>
<dbReference type="SUPFAM" id="SSF56487">
    <property type="entry name" value="SRCR-like"/>
    <property type="match status" value="3"/>
</dbReference>
<proteinExistence type="predicted"/>
<dbReference type="Pfam" id="PF00530">
    <property type="entry name" value="SRCR"/>
    <property type="match status" value="3"/>
</dbReference>
<dbReference type="SMART" id="SM00202">
    <property type="entry name" value="SR"/>
    <property type="match status" value="2"/>
</dbReference>
<evidence type="ECO:0000313" key="9">
    <source>
        <dbReference type="EMBL" id="KAK0134317.1"/>
    </source>
</evidence>
<name>A0AA47NS35_MERPO</name>
<dbReference type="InterPro" id="IPR036772">
    <property type="entry name" value="SRCR-like_dom_sf"/>
</dbReference>
<gene>
    <name evidence="9" type="primary">DMBT1_2</name>
    <name evidence="9" type="ORF">N1851_030110</name>
</gene>
<evidence type="ECO:0000256" key="2">
    <source>
        <dbReference type="ARBA" id="ARBA00022525"/>
    </source>
</evidence>
<feature type="domain" description="SRCR" evidence="8">
    <location>
        <begin position="345"/>
        <end position="384"/>
    </location>
</feature>
<evidence type="ECO:0000256" key="7">
    <source>
        <dbReference type="PROSITE-ProRule" id="PRU00196"/>
    </source>
</evidence>
<protein>
    <submittedName>
        <fullName evidence="9">Deleted in malignant brain tumors 1 protein</fullName>
    </submittedName>
</protein>
<dbReference type="Proteomes" id="UP001174136">
    <property type="component" value="Unassembled WGS sequence"/>
</dbReference>
<accession>A0AA47NS35</accession>
<keyword evidence="4" id="KW-0677">Repeat</keyword>
<dbReference type="EMBL" id="JAOPHQ010005714">
    <property type="protein sequence ID" value="KAK0134317.1"/>
    <property type="molecule type" value="Genomic_DNA"/>
</dbReference>
<dbReference type="AlphaFoldDB" id="A0AA47NS35"/>
<evidence type="ECO:0000256" key="1">
    <source>
        <dbReference type="ARBA" id="ARBA00004613"/>
    </source>
</evidence>
<organism evidence="9 10">
    <name type="scientific">Merluccius polli</name>
    <name type="common">Benguela hake</name>
    <name type="synonym">Merluccius cadenati</name>
    <dbReference type="NCBI Taxonomy" id="89951"/>
    <lineage>
        <taxon>Eukaryota</taxon>
        <taxon>Metazoa</taxon>
        <taxon>Chordata</taxon>
        <taxon>Craniata</taxon>
        <taxon>Vertebrata</taxon>
        <taxon>Euteleostomi</taxon>
        <taxon>Actinopterygii</taxon>
        <taxon>Neopterygii</taxon>
        <taxon>Teleostei</taxon>
        <taxon>Neoteleostei</taxon>
        <taxon>Acanthomorphata</taxon>
        <taxon>Zeiogadaria</taxon>
        <taxon>Gadariae</taxon>
        <taxon>Gadiformes</taxon>
        <taxon>Gadoidei</taxon>
        <taxon>Merlucciidae</taxon>
        <taxon>Merluccius</taxon>
    </lineage>
</organism>
<keyword evidence="2" id="KW-0964">Secreted</keyword>
<comment type="caution">
    <text evidence="7">Lacks conserved residue(s) required for the propagation of feature annotation.</text>
</comment>
<keyword evidence="10" id="KW-1185">Reference proteome</keyword>
<comment type="subcellular location">
    <subcellularLocation>
        <location evidence="1">Secreted</location>
    </subcellularLocation>
</comment>
<keyword evidence="3" id="KW-0732">Signal</keyword>
<dbReference type="PANTHER" id="PTHR19331">
    <property type="entry name" value="SCAVENGER RECEPTOR DOMAIN-CONTAINING"/>
    <property type="match status" value="1"/>
</dbReference>
<dbReference type="InterPro" id="IPR001190">
    <property type="entry name" value="SRCR"/>
</dbReference>
<dbReference type="GO" id="GO:0016020">
    <property type="term" value="C:membrane"/>
    <property type="evidence" value="ECO:0007669"/>
    <property type="project" value="InterPro"/>
</dbReference>
<reference evidence="9" key="1">
    <citation type="journal article" date="2023" name="Front. Mar. Sci.">
        <title>A new Merluccius polli reference genome to investigate the effects of global change in West African waters.</title>
        <authorList>
            <person name="Mateo J.L."/>
            <person name="Blanco-Fernandez C."/>
            <person name="Garcia-Vazquez E."/>
            <person name="Machado-Schiaffino G."/>
        </authorList>
    </citation>
    <scope>NUCLEOTIDE SEQUENCE</scope>
    <source>
        <strain evidence="9">C29</strain>
        <tissue evidence="9">Fin</tissue>
    </source>
</reference>
<comment type="caution">
    <text evidence="9">The sequence shown here is derived from an EMBL/GenBank/DDBJ whole genome shotgun (WGS) entry which is preliminary data.</text>
</comment>
<evidence type="ECO:0000256" key="6">
    <source>
        <dbReference type="ARBA" id="ARBA00023180"/>
    </source>
</evidence>